<dbReference type="CDD" id="cd01029">
    <property type="entry name" value="TOPRIM_primases"/>
    <property type="match status" value="1"/>
</dbReference>
<dbReference type="Gene3D" id="3.90.580.10">
    <property type="entry name" value="Zinc finger, CHC2-type domain"/>
    <property type="match status" value="1"/>
</dbReference>
<protein>
    <submittedName>
        <fullName evidence="5">DNA primase</fullName>
    </submittedName>
</protein>
<organism evidence="5 6">
    <name type="scientific">Porphyromonas crevioricanis</name>
    <dbReference type="NCBI Taxonomy" id="393921"/>
    <lineage>
        <taxon>Bacteria</taxon>
        <taxon>Pseudomonadati</taxon>
        <taxon>Bacteroidota</taxon>
        <taxon>Bacteroidia</taxon>
        <taxon>Bacteroidales</taxon>
        <taxon>Porphyromonadaceae</taxon>
        <taxon>Porphyromonas</taxon>
    </lineage>
</organism>
<dbReference type="Pfam" id="PF13155">
    <property type="entry name" value="Toprim_2"/>
    <property type="match status" value="1"/>
</dbReference>
<feature type="domain" description="Zinc finger CHC2-type" evidence="4">
    <location>
        <begin position="55"/>
        <end position="114"/>
    </location>
</feature>
<dbReference type="PANTHER" id="PTHR30313:SF2">
    <property type="entry name" value="DNA PRIMASE"/>
    <property type="match status" value="1"/>
</dbReference>
<evidence type="ECO:0000313" key="5">
    <source>
        <dbReference type="EMBL" id="SQH72207.1"/>
    </source>
</evidence>
<dbReference type="GO" id="GO:0008270">
    <property type="term" value="F:zinc ion binding"/>
    <property type="evidence" value="ECO:0007669"/>
    <property type="project" value="UniProtKB-KW"/>
</dbReference>
<dbReference type="InterPro" id="IPR036977">
    <property type="entry name" value="DNA_primase_Znf_CHC2"/>
</dbReference>
<evidence type="ECO:0000256" key="3">
    <source>
        <dbReference type="ARBA" id="ARBA00022833"/>
    </source>
</evidence>
<evidence type="ECO:0000259" key="4">
    <source>
        <dbReference type="Pfam" id="PF01807"/>
    </source>
</evidence>
<dbReference type="GO" id="GO:0006269">
    <property type="term" value="P:DNA replication, synthesis of primer"/>
    <property type="evidence" value="ECO:0007669"/>
    <property type="project" value="TreeGrafter"/>
</dbReference>
<accession>A0A2X4PWG5</accession>
<evidence type="ECO:0000256" key="1">
    <source>
        <dbReference type="ARBA" id="ARBA00022723"/>
    </source>
</evidence>
<dbReference type="GO" id="GO:0003677">
    <property type="term" value="F:DNA binding"/>
    <property type="evidence" value="ECO:0007669"/>
    <property type="project" value="InterPro"/>
</dbReference>
<dbReference type="AlphaFoldDB" id="A0A2X4PWG5"/>
<keyword evidence="6" id="KW-1185">Reference proteome</keyword>
<reference evidence="5 6" key="1">
    <citation type="submission" date="2018-06" db="EMBL/GenBank/DDBJ databases">
        <authorList>
            <consortium name="Pathogen Informatics"/>
            <person name="Doyle S."/>
        </authorList>
    </citation>
    <scope>NUCLEOTIDE SEQUENCE [LARGE SCALE GENOMIC DNA]</scope>
    <source>
        <strain evidence="5 6">NCTC12858</strain>
    </source>
</reference>
<dbReference type="InterPro" id="IPR002694">
    <property type="entry name" value="Znf_CHC2"/>
</dbReference>
<dbReference type="InterPro" id="IPR034154">
    <property type="entry name" value="TOPRIM_DnaG/twinkle"/>
</dbReference>
<dbReference type="GO" id="GO:0003899">
    <property type="term" value="F:DNA-directed RNA polymerase activity"/>
    <property type="evidence" value="ECO:0007669"/>
    <property type="project" value="InterPro"/>
</dbReference>
<dbReference type="InterPro" id="IPR050219">
    <property type="entry name" value="DnaG_primase"/>
</dbReference>
<dbReference type="EMBL" id="LS483447">
    <property type="protein sequence ID" value="SQH72207.1"/>
    <property type="molecule type" value="Genomic_DNA"/>
</dbReference>
<dbReference type="Proteomes" id="UP000249300">
    <property type="component" value="Chromosome 1"/>
</dbReference>
<gene>
    <name evidence="5" type="ORF">NCTC12858_00013</name>
</gene>
<name>A0A2X4PWG5_9PORP</name>
<keyword evidence="1" id="KW-0479">Metal-binding</keyword>
<dbReference type="SUPFAM" id="SSF57783">
    <property type="entry name" value="Zinc beta-ribbon"/>
    <property type="match status" value="1"/>
</dbReference>
<evidence type="ECO:0000313" key="6">
    <source>
        <dbReference type="Proteomes" id="UP000249300"/>
    </source>
</evidence>
<evidence type="ECO:0000256" key="2">
    <source>
        <dbReference type="ARBA" id="ARBA00022771"/>
    </source>
</evidence>
<dbReference type="GO" id="GO:0005737">
    <property type="term" value="C:cytoplasm"/>
    <property type="evidence" value="ECO:0007669"/>
    <property type="project" value="TreeGrafter"/>
</dbReference>
<dbReference type="KEGG" id="pcre:NCTC12858_00013"/>
<keyword evidence="2" id="KW-0863">Zinc-finger</keyword>
<sequence>MKYRTMNMNNPNPTITAMNNEYYDLQHIKAMPIADYLHACGIEPAKRYNSYALYHAPYREDPNASLKVDFRQNLWHDYGTSQGGSIIDLVMRMRGCSTYEAMAHLAERKAITLASSSFHRETHTEQIRGEQRPSNVRRILFISEELPLYLQNYLREVRRIDLAVASPYLRHIRYEVGGREYSAIGFANRAGGYELRDDKTFKGTIAPKDISLIAGEANNAPHCIFEGFMDFLSLLTMKGKETAPCLVLNSVSNLPRAIAYLHEKGIDSVQAFFDNDQAGRQALHSLQSAGINVEDMSRHYSRYKDLNEYHVAQCSQQQKKLIGNPKITNYQSGESSLEIERGRTVRPVIVKRKLK</sequence>
<dbReference type="Pfam" id="PF01807">
    <property type="entry name" value="Zn_ribbon_DnaG"/>
    <property type="match status" value="1"/>
</dbReference>
<keyword evidence="3" id="KW-0862">Zinc</keyword>
<dbReference type="PANTHER" id="PTHR30313">
    <property type="entry name" value="DNA PRIMASE"/>
    <property type="match status" value="1"/>
</dbReference>
<proteinExistence type="predicted"/>
<dbReference type="Gene3D" id="3.40.1360.10">
    <property type="match status" value="1"/>
</dbReference>